<dbReference type="GO" id="GO:0016779">
    <property type="term" value="F:nucleotidyltransferase activity"/>
    <property type="evidence" value="ECO:0007669"/>
    <property type="project" value="UniProtKB-ARBA"/>
</dbReference>
<dbReference type="PANTHER" id="PTHR43777:SF1">
    <property type="entry name" value="MOLYBDENUM COFACTOR CYTIDYLYLTRANSFERASE"/>
    <property type="match status" value="1"/>
</dbReference>
<dbReference type="AlphaFoldDB" id="A0A1W6ZHU0"/>
<dbReference type="SUPFAM" id="SSF53448">
    <property type="entry name" value="Nucleotide-diphospho-sugar transferases"/>
    <property type="match status" value="1"/>
</dbReference>
<dbReference type="STRING" id="463040.CAL15_22405"/>
<evidence type="ECO:0000256" key="1">
    <source>
        <dbReference type="ARBA" id="ARBA00022842"/>
    </source>
</evidence>
<keyword evidence="1" id="KW-0460">Magnesium</keyword>
<dbReference type="KEGG" id="bgm:CAL15_22405"/>
<proteinExistence type="predicted"/>
<reference evidence="3 4" key="1">
    <citation type="submission" date="2017-05" db="EMBL/GenBank/DDBJ databases">
        <title>Complete and WGS of Bordetella genogroups.</title>
        <authorList>
            <person name="Spilker T."/>
            <person name="LiPuma J."/>
        </authorList>
    </citation>
    <scope>NUCLEOTIDE SEQUENCE [LARGE SCALE GENOMIC DNA]</scope>
    <source>
        <strain evidence="3 4">AU7206</strain>
    </source>
</reference>
<protein>
    <recommendedName>
        <fullName evidence="2">MobA-like NTP transferase domain-containing protein</fullName>
    </recommendedName>
</protein>
<name>A0A1W6ZHU0_9BORD</name>
<evidence type="ECO:0000313" key="3">
    <source>
        <dbReference type="EMBL" id="ARP96872.1"/>
    </source>
</evidence>
<dbReference type="InterPro" id="IPR025877">
    <property type="entry name" value="MobA-like_NTP_Trfase"/>
</dbReference>
<evidence type="ECO:0000259" key="2">
    <source>
        <dbReference type="Pfam" id="PF12804"/>
    </source>
</evidence>
<dbReference type="Proteomes" id="UP000194161">
    <property type="component" value="Chromosome"/>
</dbReference>
<dbReference type="Pfam" id="PF12804">
    <property type="entry name" value="NTP_transf_3"/>
    <property type="match status" value="1"/>
</dbReference>
<dbReference type="RefSeq" id="WP_086080521.1">
    <property type="nucleotide sequence ID" value="NZ_CP021111.1"/>
</dbReference>
<feature type="domain" description="MobA-like NTP transferase" evidence="2">
    <location>
        <begin position="8"/>
        <end position="173"/>
    </location>
</feature>
<accession>A0A1W6ZHU0</accession>
<keyword evidence="4" id="KW-1185">Reference proteome</keyword>
<dbReference type="OrthoDB" id="5298793at2"/>
<sequence length="209" mass="21536">MTMDGCIGILLAGGYGSRYAAESPGADKLLARLPDGRPVAVAAAQAMLEALPQALAVVRPESTALAALLSAEGCRVVPAVQARQGMGGSLAAAAIALMRDTPSSRHCLVALADMPWLRSATVAHVALHSRGHRIAAPVYEGQRGHPVAFAAELWPELAGLEGDEGARILLRRQGVHALPVDDPGVLADVDVPADLAAARTSPNGRRSPD</sequence>
<dbReference type="CDD" id="cd04182">
    <property type="entry name" value="GT_2_like_f"/>
    <property type="match status" value="1"/>
</dbReference>
<dbReference type="EMBL" id="CP021111">
    <property type="protein sequence ID" value="ARP96872.1"/>
    <property type="molecule type" value="Genomic_DNA"/>
</dbReference>
<dbReference type="InterPro" id="IPR029044">
    <property type="entry name" value="Nucleotide-diphossugar_trans"/>
</dbReference>
<evidence type="ECO:0000313" key="4">
    <source>
        <dbReference type="Proteomes" id="UP000194161"/>
    </source>
</evidence>
<dbReference type="Gene3D" id="3.90.550.10">
    <property type="entry name" value="Spore Coat Polysaccharide Biosynthesis Protein SpsA, Chain A"/>
    <property type="match status" value="1"/>
</dbReference>
<dbReference type="PANTHER" id="PTHR43777">
    <property type="entry name" value="MOLYBDENUM COFACTOR CYTIDYLYLTRANSFERASE"/>
    <property type="match status" value="1"/>
</dbReference>
<gene>
    <name evidence="3" type="ORF">CAL15_22405</name>
</gene>
<organism evidence="3 4">
    <name type="scientific">Bordetella genomosp. 13</name>
    <dbReference type="NCBI Taxonomy" id="463040"/>
    <lineage>
        <taxon>Bacteria</taxon>
        <taxon>Pseudomonadati</taxon>
        <taxon>Pseudomonadota</taxon>
        <taxon>Betaproteobacteria</taxon>
        <taxon>Burkholderiales</taxon>
        <taxon>Alcaligenaceae</taxon>
        <taxon>Bordetella</taxon>
    </lineage>
</organism>